<reference evidence="2 3" key="1">
    <citation type="submission" date="2021-02" db="EMBL/GenBank/DDBJ databases">
        <title>Porcisia hertigi Genome sequencing and assembly.</title>
        <authorList>
            <person name="Almutairi H."/>
            <person name="Gatherer D."/>
        </authorList>
    </citation>
    <scope>NUCLEOTIDE SEQUENCE [LARGE SCALE GENOMIC DNA]</scope>
    <source>
        <strain evidence="2 3">C119</strain>
    </source>
</reference>
<dbReference type="PANTHER" id="PTHR35614">
    <property type="match status" value="1"/>
</dbReference>
<evidence type="ECO:0000256" key="1">
    <source>
        <dbReference type="SAM" id="MobiDB-lite"/>
    </source>
</evidence>
<dbReference type="Proteomes" id="UP000674318">
    <property type="component" value="Unassembled WGS sequence"/>
</dbReference>
<feature type="compositionally biased region" description="Polar residues" evidence="1">
    <location>
        <begin position="1028"/>
        <end position="1050"/>
    </location>
</feature>
<evidence type="ECO:0000313" key="3">
    <source>
        <dbReference type="Proteomes" id="UP000674318"/>
    </source>
</evidence>
<feature type="region of interest" description="Disordered" evidence="1">
    <location>
        <begin position="1102"/>
        <end position="1126"/>
    </location>
</feature>
<accession>A0A836IC78</accession>
<gene>
    <name evidence="2" type="ORF">JKF63_03878</name>
</gene>
<keyword evidence="3" id="KW-1185">Reference proteome</keyword>
<sequence>MGVAPSRETIRRLFANVNPANPWAPGSGSGGGSGGSKRHDIILIPLTKEYFPSPDCPLFIQFHRARCDAAVNYYFRRPGDPGDLSCIPNYAGSYRLPGEETRAQRQRRRRHRRQEREARAASAAASTPESGVDTCVRAANFMPEEGHSSSEDDDASEDDSYPSREALYRGVIEHVEEMLFDTDAEMRHAYEWSLAHPHTTMGPDGKAQRKVLPVLCAVAFRSDISKLQNPHSVVPGSAAAARAPFSQPSAAAAAAPPQACHGGCASIAMSNMQAALENGVYMFGSIINIVGCFGFASMQEDVEDVRRVSTQVSAMANQVTSLLTPRSMPSHSSTIAGTYHNDPYSFTSSQASSGSMKGTSMTSSGTLLRTRGASKRGVRHLARVGIFEDVMTLPPPVAAPLAAMVFLTKSAGEQNLGRVTYIAASTYYYQMIQAGLIERHPGVNMEGPIPCSSQMTASAPHFSPSGNGANGAAATPATGTPLPLMYDVAAAAAAAGDLHASPVSSPPQFATPQGLPRPFLPPMETFSFSSLLTNIPILSFLYEMKWRWGYLGVLKGGIPATDTACNSSAGDPFLGHHTDGMTARGPGTMMGNHSTGGLAAIDRSMGQGVTDEMEMWITADQMIHGRISKDLAQRLCWSLAERPEVMQERVTQLPSEGSGYWRYRGLVDQAHPPPIPEPGRVVAIHPKDVYVMGSDVLPGFNEGDILRFDPGRLVWFADHSIPLEGVVLAAMRPYCKQAREADPEDVAWVTRVCDREEAEALQGDEGDVWYSPPPPSEEELELLESHPNMVHTHEHVGNFYVYRFERDGQTYYHGTVPNFANPNKKKQLAASGTLTGCISGTHSSASAQPSTATPAASSSFMSSRTRPPPVSSAPAAPTASAGKPTSVPVPKTIASALFSLLPASRATAQKGNIGNNDLNGSVAAGTASSEHGGNVAPQPSAVSGSGHTQVAPTAAYLATPVMSSASLGAMNTARRWVQALYSYAYGAPNLHATRRNPSGATPIGSAGGSSRPAVLGEVAKSGVPGMSHSGSSCTSTPQHGSHGITPTSMATPGGFPNSASLDVAVWPPFQCMPSATAPVLSATPGAVSFSTSSAPTFTAGGGLLAHQHSRSSSRAQVSQTGPQGASDASVVASHACDTGAVIASSSKPIKRYLEGGVCEWDWRSQ</sequence>
<dbReference type="OrthoDB" id="273231at2759"/>
<feature type="region of interest" description="Disordered" evidence="1">
    <location>
        <begin position="350"/>
        <end position="372"/>
    </location>
</feature>
<dbReference type="AlphaFoldDB" id="A0A836IC78"/>
<feature type="compositionally biased region" description="Polar residues" evidence="1">
    <location>
        <begin position="1110"/>
        <end position="1123"/>
    </location>
</feature>
<feature type="compositionally biased region" description="Low complexity" evidence="1">
    <location>
        <begin position="843"/>
        <end position="865"/>
    </location>
</feature>
<protein>
    <submittedName>
        <fullName evidence="2">Uncharacterized protein</fullName>
    </submittedName>
</protein>
<dbReference type="RefSeq" id="XP_067755081.1">
    <property type="nucleotide sequence ID" value="XM_067899875.1"/>
</dbReference>
<dbReference type="KEGG" id="phet:94289952"/>
<organism evidence="2 3">
    <name type="scientific">Porcisia hertigi</name>
    <dbReference type="NCBI Taxonomy" id="2761500"/>
    <lineage>
        <taxon>Eukaryota</taxon>
        <taxon>Discoba</taxon>
        <taxon>Euglenozoa</taxon>
        <taxon>Kinetoplastea</taxon>
        <taxon>Metakinetoplastina</taxon>
        <taxon>Trypanosomatida</taxon>
        <taxon>Trypanosomatidae</taxon>
        <taxon>Leishmaniinae</taxon>
        <taxon>Porcisia</taxon>
    </lineage>
</organism>
<dbReference type="GeneID" id="94289952"/>
<feature type="region of interest" description="Disordered" evidence="1">
    <location>
        <begin position="922"/>
        <end position="947"/>
    </location>
</feature>
<feature type="compositionally biased region" description="Low complexity" evidence="1">
    <location>
        <begin position="352"/>
        <end position="366"/>
    </location>
</feature>
<dbReference type="EMBL" id="JAFJZO010000031">
    <property type="protein sequence ID" value="KAG5497613.1"/>
    <property type="molecule type" value="Genomic_DNA"/>
</dbReference>
<proteinExistence type="predicted"/>
<dbReference type="PANTHER" id="PTHR35614:SF5">
    <property type="entry name" value="SPRY DOMAIN-CONTAINING PROTEIN"/>
    <property type="match status" value="1"/>
</dbReference>
<feature type="compositionally biased region" description="Low complexity" evidence="1">
    <location>
        <begin position="872"/>
        <end position="881"/>
    </location>
</feature>
<feature type="region of interest" description="Disordered" evidence="1">
    <location>
        <begin position="454"/>
        <end position="474"/>
    </location>
</feature>
<feature type="region of interest" description="Disordered" evidence="1">
    <location>
        <begin position="991"/>
        <end position="1053"/>
    </location>
</feature>
<feature type="region of interest" description="Disordered" evidence="1">
    <location>
        <begin position="842"/>
        <end position="887"/>
    </location>
</feature>
<feature type="compositionally biased region" description="Low complexity" evidence="1">
    <location>
        <begin position="463"/>
        <end position="474"/>
    </location>
</feature>
<feature type="compositionally biased region" description="Basic residues" evidence="1">
    <location>
        <begin position="104"/>
        <end position="113"/>
    </location>
</feature>
<evidence type="ECO:0000313" key="2">
    <source>
        <dbReference type="EMBL" id="KAG5497613.1"/>
    </source>
</evidence>
<comment type="caution">
    <text evidence="2">The sequence shown here is derived from an EMBL/GenBank/DDBJ whole genome shotgun (WGS) entry which is preliminary data.</text>
</comment>
<name>A0A836IC78_9TRYP</name>
<feature type="region of interest" description="Disordered" evidence="1">
    <location>
        <begin position="97"/>
        <end position="131"/>
    </location>
</feature>